<dbReference type="PaxDb" id="6945-B7QN58"/>
<dbReference type="VEuPathDB" id="VectorBase:ISCI023899"/>
<evidence type="ECO:0000313" key="2">
    <source>
        <dbReference type="EMBL" id="EEC20279.1"/>
    </source>
</evidence>
<proteinExistence type="predicted"/>
<dbReference type="InParanoid" id="B7QN58"/>
<dbReference type="VEuPathDB" id="VectorBase:ISCW023899"/>
<name>B7QN58_IXOSC</name>
<evidence type="ECO:0000313" key="4">
    <source>
        <dbReference type="Proteomes" id="UP000001555"/>
    </source>
</evidence>
<reference evidence="2 4" key="1">
    <citation type="submission" date="2008-03" db="EMBL/GenBank/DDBJ databases">
        <title>Annotation of Ixodes scapularis.</title>
        <authorList>
            <consortium name="Ixodes scapularis Genome Project Consortium"/>
            <person name="Caler E."/>
            <person name="Hannick L.I."/>
            <person name="Bidwell S."/>
            <person name="Joardar V."/>
            <person name="Thiagarajan M."/>
            <person name="Amedeo P."/>
            <person name="Galinsky K.J."/>
            <person name="Schobel S."/>
            <person name="Inman J."/>
            <person name="Hostetler J."/>
            <person name="Miller J."/>
            <person name="Hammond M."/>
            <person name="Megy K."/>
            <person name="Lawson D."/>
            <person name="Kodira C."/>
            <person name="Sutton G."/>
            <person name="Meyer J."/>
            <person name="Hill C.A."/>
            <person name="Birren B."/>
            <person name="Nene V."/>
            <person name="Collins F."/>
            <person name="Alarcon-Chaidez F."/>
            <person name="Wikel S."/>
            <person name="Strausberg R."/>
        </authorList>
    </citation>
    <scope>NUCLEOTIDE SEQUENCE [LARGE SCALE GENOMIC DNA]</scope>
    <source>
        <strain evidence="4">Wikel</strain>
        <strain evidence="2">Wikel colony</strain>
    </source>
</reference>
<dbReference type="AlphaFoldDB" id="B7QN58"/>
<dbReference type="HOGENOM" id="CLU_2906608_0_0_1"/>
<keyword evidence="4" id="KW-1185">Reference proteome</keyword>
<evidence type="ECO:0000313" key="3">
    <source>
        <dbReference type="EnsemblMetazoa" id="ISCW023899-PA"/>
    </source>
</evidence>
<dbReference type="EMBL" id="DS976400">
    <property type="protein sequence ID" value="EEC20279.1"/>
    <property type="molecule type" value="Genomic_DNA"/>
</dbReference>
<reference evidence="3" key="2">
    <citation type="submission" date="2020-05" db="UniProtKB">
        <authorList>
            <consortium name="EnsemblMetazoa"/>
        </authorList>
    </citation>
    <scope>IDENTIFICATION</scope>
    <source>
        <strain evidence="3">wikel</strain>
    </source>
</reference>
<protein>
    <submittedName>
        <fullName evidence="2 3">Uncharacterized protein</fullName>
    </submittedName>
</protein>
<dbReference type="Proteomes" id="UP000001555">
    <property type="component" value="Unassembled WGS sequence"/>
</dbReference>
<dbReference type="EMBL" id="ABJB010778593">
    <property type="status" value="NOT_ANNOTATED_CDS"/>
    <property type="molecule type" value="Genomic_DNA"/>
</dbReference>
<accession>B7QN58</accession>
<organism>
    <name type="scientific">Ixodes scapularis</name>
    <name type="common">Black-legged tick</name>
    <name type="synonym">Deer tick</name>
    <dbReference type="NCBI Taxonomy" id="6945"/>
    <lineage>
        <taxon>Eukaryota</taxon>
        <taxon>Metazoa</taxon>
        <taxon>Ecdysozoa</taxon>
        <taxon>Arthropoda</taxon>
        <taxon>Chelicerata</taxon>
        <taxon>Arachnida</taxon>
        <taxon>Acari</taxon>
        <taxon>Parasitiformes</taxon>
        <taxon>Ixodida</taxon>
        <taxon>Ixodoidea</taxon>
        <taxon>Ixodidae</taxon>
        <taxon>Ixodinae</taxon>
        <taxon>Ixodes</taxon>
    </lineage>
</organism>
<gene>
    <name evidence="2" type="ORF">IscW_ISCW023899</name>
</gene>
<evidence type="ECO:0000256" key="1">
    <source>
        <dbReference type="SAM" id="MobiDB-lite"/>
    </source>
</evidence>
<sequence>MYGVRGAAEGELQGAPRRGDDLGIFFPTPKTRSRVTLKETGRGPHPVFGGGMPTPAVQDCYP</sequence>
<feature type="region of interest" description="Disordered" evidence="1">
    <location>
        <begin position="1"/>
        <end position="62"/>
    </location>
</feature>
<dbReference type="EnsemblMetazoa" id="ISCW023899-RA">
    <property type="protein sequence ID" value="ISCW023899-PA"/>
    <property type="gene ID" value="ISCW023899"/>
</dbReference>